<feature type="compositionally biased region" description="Basic residues" evidence="1">
    <location>
        <begin position="96"/>
        <end position="113"/>
    </location>
</feature>
<evidence type="ECO:0000256" key="2">
    <source>
        <dbReference type="SAM" id="Phobius"/>
    </source>
</evidence>
<keyword evidence="2" id="KW-1133">Transmembrane helix</keyword>
<sequence>MIFSGCCNFPTTLSAVLLLSPLSWPFVLCVSCRLATWLYRLFLAAFVFWCAFLVCSRSSSMGSYWQPHGSGFPRLLSYSEPEPHESESLPSDSLPHAKRKRSRRRIGKTRSTKRPSSTR</sequence>
<organism evidence="3">
    <name type="scientific">Ixodes ricinus</name>
    <name type="common">Common tick</name>
    <name type="synonym">Acarus ricinus</name>
    <dbReference type="NCBI Taxonomy" id="34613"/>
    <lineage>
        <taxon>Eukaryota</taxon>
        <taxon>Metazoa</taxon>
        <taxon>Ecdysozoa</taxon>
        <taxon>Arthropoda</taxon>
        <taxon>Chelicerata</taxon>
        <taxon>Arachnida</taxon>
        <taxon>Acari</taxon>
        <taxon>Parasitiformes</taxon>
        <taxon>Ixodida</taxon>
        <taxon>Ixodoidea</taxon>
        <taxon>Ixodidae</taxon>
        <taxon>Ixodinae</taxon>
        <taxon>Ixodes</taxon>
    </lineage>
</organism>
<dbReference type="AlphaFoldDB" id="A0A6B0UND3"/>
<proteinExistence type="predicted"/>
<keyword evidence="2" id="KW-0812">Transmembrane</keyword>
<evidence type="ECO:0000256" key="1">
    <source>
        <dbReference type="SAM" id="MobiDB-lite"/>
    </source>
</evidence>
<feature type="region of interest" description="Disordered" evidence="1">
    <location>
        <begin position="76"/>
        <end position="119"/>
    </location>
</feature>
<evidence type="ECO:0000313" key="3">
    <source>
        <dbReference type="EMBL" id="MXU91044.1"/>
    </source>
</evidence>
<reference evidence="3" key="1">
    <citation type="submission" date="2019-12" db="EMBL/GenBank/DDBJ databases">
        <title>An insight into the sialome of adult female Ixodes ricinus ticks feeding for 6 days.</title>
        <authorList>
            <person name="Perner J."/>
            <person name="Ribeiro J.M.C."/>
        </authorList>
    </citation>
    <scope>NUCLEOTIDE SEQUENCE</scope>
    <source>
        <strain evidence="3">Semi-engorged</strain>
        <tissue evidence="3">Salivary glands</tissue>
    </source>
</reference>
<keyword evidence="2" id="KW-0472">Membrane</keyword>
<feature type="transmembrane region" description="Helical" evidence="2">
    <location>
        <begin position="39"/>
        <end position="56"/>
    </location>
</feature>
<name>A0A6B0UND3_IXORI</name>
<protein>
    <submittedName>
        <fullName evidence="3">Uncharacterized protein</fullName>
    </submittedName>
</protein>
<accession>A0A6B0UND3</accession>
<dbReference type="EMBL" id="GIFC01008961">
    <property type="protein sequence ID" value="MXU91044.1"/>
    <property type="molecule type" value="Transcribed_RNA"/>
</dbReference>